<organism evidence="1 2">
    <name type="scientific">Scrofimicrobium canadense</name>
    <dbReference type="NCBI Taxonomy" id="2652290"/>
    <lineage>
        <taxon>Bacteria</taxon>
        <taxon>Bacillati</taxon>
        <taxon>Actinomycetota</taxon>
        <taxon>Actinomycetes</taxon>
        <taxon>Actinomycetales</taxon>
        <taxon>Actinomycetaceae</taxon>
        <taxon>Scrofimicrobium</taxon>
    </lineage>
</organism>
<keyword evidence="2" id="KW-1185">Reference proteome</keyword>
<name>A0A6N7W7V7_9ACTO</name>
<dbReference type="EMBL" id="VULO01000006">
    <property type="protein sequence ID" value="MSS84346.1"/>
    <property type="molecule type" value="Genomic_DNA"/>
</dbReference>
<dbReference type="AlphaFoldDB" id="A0A6N7W7V7"/>
<accession>A0A6N7W7V7</accession>
<dbReference type="NCBIfam" id="NF033493">
    <property type="entry name" value="MetS_like_NSS"/>
    <property type="match status" value="1"/>
</dbReference>
<proteinExistence type="predicted"/>
<protein>
    <submittedName>
        <fullName evidence="1">MetS family NSS transporter small subunit</fullName>
    </submittedName>
</protein>
<evidence type="ECO:0000313" key="1">
    <source>
        <dbReference type="EMBL" id="MSS84346.1"/>
    </source>
</evidence>
<dbReference type="RefSeq" id="WP_154544612.1">
    <property type="nucleotide sequence ID" value="NZ_VULO01000006.1"/>
</dbReference>
<evidence type="ECO:0000313" key="2">
    <source>
        <dbReference type="Proteomes" id="UP000470875"/>
    </source>
</evidence>
<dbReference type="Proteomes" id="UP000470875">
    <property type="component" value="Unassembled WGS sequence"/>
</dbReference>
<gene>
    <name evidence="1" type="ORF">FYJ24_06125</name>
</gene>
<comment type="caution">
    <text evidence="1">The sequence shown here is derived from an EMBL/GenBank/DDBJ whole genome shotgun (WGS) entry which is preliminary data.</text>
</comment>
<reference evidence="1 2" key="1">
    <citation type="submission" date="2019-08" db="EMBL/GenBank/DDBJ databases">
        <title>In-depth cultivation of the pig gut microbiome towards novel bacterial diversity and tailored functional studies.</title>
        <authorList>
            <person name="Wylensek D."/>
            <person name="Hitch T.C.A."/>
            <person name="Clavel T."/>
        </authorList>
    </citation>
    <scope>NUCLEOTIDE SEQUENCE [LARGE SCALE GENOMIC DNA]</scope>
    <source>
        <strain evidence="1 2">WB03_NA08</strain>
    </source>
</reference>
<sequence>MTVPAILCLATSATILWGGLTWSLLRLRRYPDVSHIETGDSEAI</sequence>